<keyword evidence="2" id="KW-1003">Cell membrane</keyword>
<feature type="transmembrane region" description="Helical" evidence="6">
    <location>
        <begin position="195"/>
        <end position="215"/>
    </location>
</feature>
<evidence type="ECO:0000256" key="6">
    <source>
        <dbReference type="SAM" id="Phobius"/>
    </source>
</evidence>
<dbReference type="GO" id="GO:0015658">
    <property type="term" value="F:branched-chain amino acid transmembrane transporter activity"/>
    <property type="evidence" value="ECO:0007669"/>
    <property type="project" value="InterPro"/>
</dbReference>
<dbReference type="EMBL" id="KC811132">
    <property type="protein sequence ID" value="AGQ19472.1"/>
    <property type="molecule type" value="Genomic_DNA"/>
</dbReference>
<dbReference type="InterPro" id="IPR043428">
    <property type="entry name" value="LivM-like"/>
</dbReference>
<dbReference type="CDD" id="cd06581">
    <property type="entry name" value="TM_PBP1_LivM_like"/>
    <property type="match status" value="1"/>
</dbReference>
<evidence type="ECO:0000313" key="7">
    <source>
        <dbReference type="EMBL" id="AGQ19472.1"/>
    </source>
</evidence>
<feature type="transmembrane region" description="Helical" evidence="6">
    <location>
        <begin position="77"/>
        <end position="97"/>
    </location>
</feature>
<accession>S5DWZ2</accession>
<dbReference type="GO" id="GO:0005886">
    <property type="term" value="C:plasma membrane"/>
    <property type="evidence" value="ECO:0007669"/>
    <property type="project" value="UniProtKB-SubCell"/>
</dbReference>
<dbReference type="InterPro" id="IPR001851">
    <property type="entry name" value="ABC_transp_permease"/>
</dbReference>
<organism evidence="7">
    <name type="scientific">Candidatus Actinomarina minuta</name>
    <dbReference type="NCBI Taxonomy" id="1389454"/>
    <lineage>
        <taxon>Bacteria</taxon>
        <taxon>Bacillati</taxon>
        <taxon>Actinomycetota</taxon>
        <taxon>Actinomycetes</taxon>
        <taxon>Candidatus Actinomarinidae</taxon>
        <taxon>Candidatus Actinomarinales</taxon>
        <taxon>Candidatus Actinomarineae</taxon>
        <taxon>Candidatus Actinomarinaceae</taxon>
        <taxon>Candidatus Actinomarina</taxon>
    </lineage>
</organism>
<dbReference type="AlphaFoldDB" id="S5DWZ2"/>
<keyword evidence="3 6" id="KW-0812">Transmembrane</keyword>
<evidence type="ECO:0000256" key="3">
    <source>
        <dbReference type="ARBA" id="ARBA00022692"/>
    </source>
</evidence>
<feature type="transmembrane region" description="Helical" evidence="6">
    <location>
        <begin position="45"/>
        <end position="65"/>
    </location>
</feature>
<evidence type="ECO:0000256" key="1">
    <source>
        <dbReference type="ARBA" id="ARBA00004651"/>
    </source>
</evidence>
<name>S5DWZ2_9ACTN</name>
<feature type="transmembrane region" description="Helical" evidence="6">
    <location>
        <begin position="138"/>
        <end position="158"/>
    </location>
</feature>
<feature type="transmembrane region" description="Helical" evidence="6">
    <location>
        <begin position="335"/>
        <end position="357"/>
    </location>
</feature>
<dbReference type="Pfam" id="PF02653">
    <property type="entry name" value="BPD_transp_2"/>
    <property type="match status" value="1"/>
</dbReference>
<evidence type="ECO:0000256" key="5">
    <source>
        <dbReference type="ARBA" id="ARBA00023136"/>
    </source>
</evidence>
<sequence length="370" mass="40079">MKRRPDLFISYRDETSILKNKTQKISAFFITIFLLILGYTADDYWILLLTASIFLTIATWGLNIVSGMAGQISLAHGFFVAVGTYTAAVLGGISTEIPYKVIGYELDMIIWLPLAGLMAAGAGLLIAPLAVRLKGLNLALVSIGIVYIGSYILSNLNLVTGGAGLGRKTAGYTLFGMNFGNGIEIGTFILTRNQVLYYLGLLVALVSGIGVKNLIRSKIGRAYAAIRDRDIAAEAIGINLSRFKASAFALSSFYAGIAGALMFSTIGGVDVERFGLLFSVTFIAIVVIGGVGTVMGPILGSIFFGLMPGIIKFGIDHSEFIREGIPLNPAQLERVIFGLFIVGFLIFEPRGIWGIWFRLRNYFKAWPFSY</sequence>
<feature type="transmembrane region" description="Helical" evidence="6">
    <location>
        <begin position="21"/>
        <end position="39"/>
    </location>
</feature>
<evidence type="ECO:0000256" key="4">
    <source>
        <dbReference type="ARBA" id="ARBA00022989"/>
    </source>
</evidence>
<proteinExistence type="predicted"/>
<protein>
    <submittedName>
        <fullName evidence="7">ABC-type branched-chain amino acid transport system, permease component</fullName>
    </submittedName>
</protein>
<dbReference type="PANTHER" id="PTHR30482:SF5">
    <property type="entry name" value="ABC TRANSPORTER PERMEASE PROTEIN"/>
    <property type="match status" value="1"/>
</dbReference>
<reference evidence="7" key="1">
    <citation type="journal article" date="2013" name="Sci. Rep.">
        <title>Metagenomics uncovers a new group of low GC and ultra-small marine Actinobacteria.</title>
        <authorList>
            <person name="Ghai R."/>
            <person name="Mizuno C.M."/>
            <person name="Picazo A."/>
            <person name="Camacho A."/>
            <person name="Rodriguez-Valera F."/>
        </authorList>
    </citation>
    <scope>NUCLEOTIDE SEQUENCE</scope>
</reference>
<feature type="transmembrane region" description="Helical" evidence="6">
    <location>
        <begin position="247"/>
        <end position="268"/>
    </location>
</feature>
<comment type="subcellular location">
    <subcellularLocation>
        <location evidence="1">Cell membrane</location>
        <topology evidence="1">Multi-pass membrane protein</topology>
    </subcellularLocation>
</comment>
<keyword evidence="5 6" id="KW-0472">Membrane</keyword>
<dbReference type="PANTHER" id="PTHR30482">
    <property type="entry name" value="HIGH-AFFINITY BRANCHED-CHAIN AMINO ACID TRANSPORT SYSTEM PERMEASE"/>
    <property type="match status" value="1"/>
</dbReference>
<keyword evidence="4 6" id="KW-1133">Transmembrane helix</keyword>
<feature type="transmembrane region" description="Helical" evidence="6">
    <location>
        <begin position="109"/>
        <end position="131"/>
    </location>
</feature>
<evidence type="ECO:0000256" key="2">
    <source>
        <dbReference type="ARBA" id="ARBA00022475"/>
    </source>
</evidence>